<name>A0A165ELY3_9BASI</name>
<reference evidence="1 2" key="1">
    <citation type="journal article" date="2016" name="Mol. Biol. Evol.">
        <title>Comparative Genomics of Early-Diverging Mushroom-Forming Fungi Provides Insights into the Origins of Lignocellulose Decay Capabilities.</title>
        <authorList>
            <person name="Nagy L.G."/>
            <person name="Riley R."/>
            <person name="Tritt A."/>
            <person name="Adam C."/>
            <person name="Daum C."/>
            <person name="Floudas D."/>
            <person name="Sun H."/>
            <person name="Yadav J.S."/>
            <person name="Pangilinan J."/>
            <person name="Larsson K.H."/>
            <person name="Matsuura K."/>
            <person name="Barry K."/>
            <person name="Labutti K."/>
            <person name="Kuo R."/>
            <person name="Ohm R.A."/>
            <person name="Bhattacharya S.S."/>
            <person name="Shirouzu T."/>
            <person name="Yoshinaga Y."/>
            <person name="Martin F.M."/>
            <person name="Grigoriev I.V."/>
            <person name="Hibbett D.S."/>
        </authorList>
    </citation>
    <scope>NUCLEOTIDE SEQUENCE [LARGE SCALE GENOMIC DNA]</scope>
    <source>
        <strain evidence="1 2">HHB12733</strain>
    </source>
</reference>
<sequence length="136" mass="14946">MLARRLWCCTVLHIISPYPFQQRTLAAPLDWRAESCANLLPTSGQDTTVRRTGIPLLLASCRTVRAYQDAVLEAAKRASCPQRVPEEDAPTPGTVTHLVLAFHHPLPLPLQCGSQTPRPPCGILARQGCDPLLMNE</sequence>
<proteinExistence type="predicted"/>
<dbReference type="AlphaFoldDB" id="A0A165ELY3"/>
<evidence type="ECO:0000313" key="2">
    <source>
        <dbReference type="Proteomes" id="UP000076842"/>
    </source>
</evidence>
<protein>
    <submittedName>
        <fullName evidence="1">Uncharacterized protein</fullName>
    </submittedName>
</protein>
<dbReference type="Proteomes" id="UP000076842">
    <property type="component" value="Unassembled WGS sequence"/>
</dbReference>
<gene>
    <name evidence="1" type="ORF">CALCODRAFT_359452</name>
</gene>
<organism evidence="1 2">
    <name type="scientific">Calocera cornea HHB12733</name>
    <dbReference type="NCBI Taxonomy" id="1353952"/>
    <lineage>
        <taxon>Eukaryota</taxon>
        <taxon>Fungi</taxon>
        <taxon>Dikarya</taxon>
        <taxon>Basidiomycota</taxon>
        <taxon>Agaricomycotina</taxon>
        <taxon>Dacrymycetes</taxon>
        <taxon>Dacrymycetales</taxon>
        <taxon>Dacrymycetaceae</taxon>
        <taxon>Calocera</taxon>
    </lineage>
</organism>
<accession>A0A165ELY3</accession>
<keyword evidence="2" id="KW-1185">Reference proteome</keyword>
<dbReference type="EMBL" id="KV424000">
    <property type="protein sequence ID" value="KZT55130.1"/>
    <property type="molecule type" value="Genomic_DNA"/>
</dbReference>
<dbReference type="InParanoid" id="A0A165ELY3"/>
<evidence type="ECO:0000313" key="1">
    <source>
        <dbReference type="EMBL" id="KZT55130.1"/>
    </source>
</evidence>